<evidence type="ECO:0000256" key="1">
    <source>
        <dbReference type="SAM" id="MobiDB-lite"/>
    </source>
</evidence>
<reference evidence="2" key="1">
    <citation type="journal article" date="2023" name="Mol. Ecol. Resour.">
        <title>Chromosome-level genome assembly of a triploid poplar Populus alba 'Berolinensis'.</title>
        <authorList>
            <person name="Chen S."/>
            <person name="Yu Y."/>
            <person name="Wang X."/>
            <person name="Wang S."/>
            <person name="Zhang T."/>
            <person name="Zhou Y."/>
            <person name="He R."/>
            <person name="Meng N."/>
            <person name="Wang Y."/>
            <person name="Liu W."/>
            <person name="Liu Z."/>
            <person name="Liu J."/>
            <person name="Guo Q."/>
            <person name="Huang H."/>
            <person name="Sederoff R.R."/>
            <person name="Wang G."/>
            <person name="Qu G."/>
            <person name="Chen S."/>
        </authorList>
    </citation>
    <scope>NUCLEOTIDE SEQUENCE</scope>
    <source>
        <strain evidence="2">SC-2020</strain>
    </source>
</reference>
<accession>A0AAD6M6G6</accession>
<organism evidence="2 3">
    <name type="scientific">Populus alba x Populus x berolinensis</name>
    <dbReference type="NCBI Taxonomy" id="444605"/>
    <lineage>
        <taxon>Eukaryota</taxon>
        <taxon>Viridiplantae</taxon>
        <taxon>Streptophyta</taxon>
        <taxon>Embryophyta</taxon>
        <taxon>Tracheophyta</taxon>
        <taxon>Spermatophyta</taxon>
        <taxon>Magnoliopsida</taxon>
        <taxon>eudicotyledons</taxon>
        <taxon>Gunneridae</taxon>
        <taxon>Pentapetalae</taxon>
        <taxon>rosids</taxon>
        <taxon>fabids</taxon>
        <taxon>Malpighiales</taxon>
        <taxon>Salicaceae</taxon>
        <taxon>Saliceae</taxon>
        <taxon>Populus</taxon>
    </lineage>
</organism>
<evidence type="ECO:0000313" key="2">
    <source>
        <dbReference type="EMBL" id="KAJ6979871.1"/>
    </source>
</evidence>
<dbReference type="Proteomes" id="UP001164929">
    <property type="component" value="Chromosome 11"/>
</dbReference>
<sequence length="103" mass="11106">MVTSSMILGLEHLRALERLGIAHPFLSYIVVLPINQLQGKEKLPLNHWGLFKPLQGLPAGPTLTFLSKASKKDAQPSLGKPGKSKGPVLLHSSSDDMAPSLLM</sequence>
<protein>
    <submittedName>
        <fullName evidence="2">Uncharacterized protein</fullName>
    </submittedName>
</protein>
<dbReference type="AlphaFoldDB" id="A0AAD6M6G6"/>
<comment type="caution">
    <text evidence="2">The sequence shown here is derived from an EMBL/GenBank/DDBJ whole genome shotgun (WGS) entry which is preliminary data.</text>
</comment>
<proteinExistence type="predicted"/>
<dbReference type="EMBL" id="JAQIZT010000011">
    <property type="protein sequence ID" value="KAJ6979871.1"/>
    <property type="molecule type" value="Genomic_DNA"/>
</dbReference>
<keyword evidence="3" id="KW-1185">Reference proteome</keyword>
<gene>
    <name evidence="2" type="ORF">NC653_027878</name>
</gene>
<name>A0AAD6M6G6_9ROSI</name>
<evidence type="ECO:0000313" key="3">
    <source>
        <dbReference type="Proteomes" id="UP001164929"/>
    </source>
</evidence>
<feature type="region of interest" description="Disordered" evidence="1">
    <location>
        <begin position="70"/>
        <end position="103"/>
    </location>
</feature>